<sequence>MYYIQYDKVPKYTLFLGIITNWEIWRLIRSLECTFLNPQVNFQFLIINGNGMAFLVCPFIFMQCFLDVPYIKIYTNVFKLLQHILVGEMVDVKVILPVSYKVESMLPLLDLTDKDELELKDDKYDDDDVDTEEKEAYDDSDD</sequence>
<evidence type="ECO:0000256" key="1">
    <source>
        <dbReference type="SAM" id="MobiDB-lite"/>
    </source>
</evidence>
<dbReference type="Proteomes" id="UP001162164">
    <property type="component" value="Unassembled WGS sequence"/>
</dbReference>
<evidence type="ECO:0000313" key="3">
    <source>
        <dbReference type="EMBL" id="KAJ8967962.1"/>
    </source>
</evidence>
<keyword evidence="4" id="KW-1185">Reference proteome</keyword>
<feature type="transmembrane region" description="Helical" evidence="2">
    <location>
        <begin position="40"/>
        <end position="62"/>
    </location>
</feature>
<accession>A0ABQ9IWW0</accession>
<feature type="transmembrane region" description="Helical" evidence="2">
    <location>
        <begin position="12"/>
        <end position="28"/>
    </location>
</feature>
<proteinExistence type="predicted"/>
<organism evidence="3 4">
    <name type="scientific">Molorchus minor</name>
    <dbReference type="NCBI Taxonomy" id="1323400"/>
    <lineage>
        <taxon>Eukaryota</taxon>
        <taxon>Metazoa</taxon>
        <taxon>Ecdysozoa</taxon>
        <taxon>Arthropoda</taxon>
        <taxon>Hexapoda</taxon>
        <taxon>Insecta</taxon>
        <taxon>Pterygota</taxon>
        <taxon>Neoptera</taxon>
        <taxon>Endopterygota</taxon>
        <taxon>Coleoptera</taxon>
        <taxon>Polyphaga</taxon>
        <taxon>Cucujiformia</taxon>
        <taxon>Chrysomeloidea</taxon>
        <taxon>Cerambycidae</taxon>
        <taxon>Lamiinae</taxon>
        <taxon>Monochamini</taxon>
        <taxon>Molorchus</taxon>
    </lineage>
</organism>
<name>A0ABQ9IWW0_9CUCU</name>
<protein>
    <submittedName>
        <fullName evidence="3">Uncharacterized protein</fullName>
    </submittedName>
</protein>
<evidence type="ECO:0000313" key="4">
    <source>
        <dbReference type="Proteomes" id="UP001162164"/>
    </source>
</evidence>
<keyword evidence="2" id="KW-1133">Transmembrane helix</keyword>
<reference evidence="3" key="1">
    <citation type="journal article" date="2023" name="Insect Mol. Biol.">
        <title>Genome sequencing provides insights into the evolution of gene families encoding plant cell wall-degrading enzymes in longhorned beetles.</title>
        <authorList>
            <person name="Shin N.R."/>
            <person name="Okamura Y."/>
            <person name="Kirsch R."/>
            <person name="Pauchet Y."/>
        </authorList>
    </citation>
    <scope>NUCLEOTIDE SEQUENCE</scope>
    <source>
        <strain evidence="3">MMC_N1</strain>
    </source>
</reference>
<comment type="caution">
    <text evidence="3">The sequence shown here is derived from an EMBL/GenBank/DDBJ whole genome shotgun (WGS) entry which is preliminary data.</text>
</comment>
<dbReference type="EMBL" id="JAPWTJ010002095">
    <property type="protein sequence ID" value="KAJ8967962.1"/>
    <property type="molecule type" value="Genomic_DNA"/>
</dbReference>
<feature type="region of interest" description="Disordered" evidence="1">
    <location>
        <begin position="122"/>
        <end position="142"/>
    </location>
</feature>
<keyword evidence="2" id="KW-0472">Membrane</keyword>
<gene>
    <name evidence="3" type="ORF">NQ317_005568</name>
</gene>
<keyword evidence="2" id="KW-0812">Transmembrane</keyword>
<evidence type="ECO:0000256" key="2">
    <source>
        <dbReference type="SAM" id="Phobius"/>
    </source>
</evidence>